<evidence type="ECO:0000256" key="3">
    <source>
        <dbReference type="ARBA" id="ARBA00022450"/>
    </source>
</evidence>
<dbReference type="Gene3D" id="3.30.300.30">
    <property type="match status" value="2"/>
</dbReference>
<keyword evidence="3" id="KW-0596">Phosphopantetheine</keyword>
<dbReference type="PROSITE" id="PS00455">
    <property type="entry name" value="AMP_BINDING"/>
    <property type="match status" value="2"/>
</dbReference>
<dbReference type="InterPro" id="IPR025110">
    <property type="entry name" value="AMP-bd_C"/>
</dbReference>
<dbReference type="PANTHER" id="PTHR45527">
    <property type="entry name" value="NONRIBOSOMAL PEPTIDE SYNTHETASE"/>
    <property type="match status" value="1"/>
</dbReference>
<evidence type="ECO:0000259" key="5">
    <source>
        <dbReference type="PROSITE" id="PS50075"/>
    </source>
</evidence>
<name>A0A3S1A769_9CYAN</name>
<dbReference type="GO" id="GO:0003824">
    <property type="term" value="F:catalytic activity"/>
    <property type="evidence" value="ECO:0007669"/>
    <property type="project" value="InterPro"/>
</dbReference>
<dbReference type="InterPro" id="IPR023213">
    <property type="entry name" value="CAT-like_dom_sf"/>
</dbReference>
<gene>
    <name evidence="6" type="primary">pvdD</name>
    <name evidence="6" type="ORF">DSM106972_091710</name>
</gene>
<reference evidence="6" key="2">
    <citation type="journal article" date="2019" name="Genome Biol. Evol.">
        <title>Day and night: Metabolic profiles and evolutionary relationships of six axenic non-marine cyanobacteria.</title>
        <authorList>
            <person name="Will S.E."/>
            <person name="Henke P."/>
            <person name="Boedeker C."/>
            <person name="Huang S."/>
            <person name="Brinkmann H."/>
            <person name="Rohde M."/>
            <person name="Jarek M."/>
            <person name="Friedl T."/>
            <person name="Seufert S."/>
            <person name="Schumacher M."/>
            <person name="Overmann J."/>
            <person name="Neumann-Schaal M."/>
            <person name="Petersen J."/>
        </authorList>
    </citation>
    <scope>NUCLEOTIDE SEQUENCE [LARGE SCALE GENOMIC DNA]</scope>
    <source>
        <strain evidence="6">PCC 7102</strain>
    </source>
</reference>
<proteinExistence type="inferred from homology"/>
<evidence type="ECO:0000256" key="4">
    <source>
        <dbReference type="ARBA" id="ARBA00022553"/>
    </source>
</evidence>
<dbReference type="Gene3D" id="3.40.50.12780">
    <property type="entry name" value="N-terminal domain of ligase-like"/>
    <property type="match status" value="2"/>
</dbReference>
<accession>A0A3S1A769</accession>
<dbReference type="SUPFAM" id="SSF47336">
    <property type="entry name" value="ACP-like"/>
    <property type="match status" value="2"/>
</dbReference>
<dbReference type="FunFam" id="3.40.50.980:FF:000001">
    <property type="entry name" value="Non-ribosomal peptide synthetase"/>
    <property type="match status" value="2"/>
</dbReference>
<keyword evidence="4" id="KW-0597">Phosphoprotein</keyword>
<dbReference type="InterPro" id="IPR010071">
    <property type="entry name" value="AA_adenyl_dom"/>
</dbReference>
<feature type="domain" description="Carrier" evidence="5">
    <location>
        <begin position="2042"/>
        <end position="2117"/>
    </location>
</feature>
<dbReference type="InterPro" id="IPR042099">
    <property type="entry name" value="ANL_N_sf"/>
</dbReference>
<dbReference type="InterPro" id="IPR006162">
    <property type="entry name" value="Ppantetheine_attach_site"/>
</dbReference>
<dbReference type="Pfam" id="PF00550">
    <property type="entry name" value="PP-binding"/>
    <property type="match status" value="2"/>
</dbReference>
<dbReference type="SMART" id="SM00823">
    <property type="entry name" value="PKS_PP"/>
    <property type="match status" value="2"/>
</dbReference>
<dbReference type="Pfam" id="PF00668">
    <property type="entry name" value="Condensation"/>
    <property type="match status" value="2"/>
</dbReference>
<dbReference type="NCBIfam" id="TIGR01733">
    <property type="entry name" value="AA-adenyl-dom"/>
    <property type="match status" value="2"/>
</dbReference>
<dbReference type="GO" id="GO:0008610">
    <property type="term" value="P:lipid biosynthetic process"/>
    <property type="evidence" value="ECO:0007669"/>
    <property type="project" value="UniProtKB-ARBA"/>
</dbReference>
<comment type="cofactor">
    <cofactor evidence="1">
        <name>pantetheine 4'-phosphate</name>
        <dbReference type="ChEBI" id="CHEBI:47942"/>
    </cofactor>
</comment>
<dbReference type="CDD" id="cd17643">
    <property type="entry name" value="A_NRPS_Cytc1-like"/>
    <property type="match status" value="2"/>
</dbReference>
<dbReference type="GO" id="GO:0044550">
    <property type="term" value="P:secondary metabolite biosynthetic process"/>
    <property type="evidence" value="ECO:0007669"/>
    <property type="project" value="UniProtKB-ARBA"/>
</dbReference>
<dbReference type="Gene3D" id="1.10.1200.10">
    <property type="entry name" value="ACP-like"/>
    <property type="match status" value="2"/>
</dbReference>
<dbReference type="FunFam" id="1.10.1200.10:FF:000005">
    <property type="entry name" value="Nonribosomal peptide synthetase 1"/>
    <property type="match status" value="1"/>
</dbReference>
<dbReference type="Gene3D" id="3.30.559.10">
    <property type="entry name" value="Chloramphenicol acetyltransferase-like domain"/>
    <property type="match status" value="2"/>
</dbReference>
<comment type="caution">
    <text evidence="6">The sequence shown here is derived from an EMBL/GenBank/DDBJ whole genome shotgun (WGS) entry which is preliminary data.</text>
</comment>
<dbReference type="FunFam" id="3.40.50.980:FF:000002">
    <property type="entry name" value="Enterobactin synthetase component F"/>
    <property type="match status" value="1"/>
</dbReference>
<dbReference type="FunFam" id="3.30.300.30:FF:000010">
    <property type="entry name" value="Enterobactin synthetase component F"/>
    <property type="match status" value="1"/>
</dbReference>
<dbReference type="OrthoDB" id="9803968at2"/>
<dbReference type="FunFam" id="3.40.50.12780:FF:000012">
    <property type="entry name" value="Non-ribosomal peptide synthetase"/>
    <property type="match status" value="2"/>
</dbReference>
<sequence length="2143" mass="243582">MNTQLALSTNQFDIYIDQMRWSDGSHFNIGAVITITGILNSGYFNQALNHMVRCNPGLRFRIYESEGKPFQFVAPHQEQQFKLVDFSANCSNPDDVEQLAKRYIENDFNQPFTFGKESSLCSFQLIRLSSKKYLFYSKFHHIIADGWGTSLAFNDLINNYNQIISNVGFEPLERNLIFTDYLQEESAYRQSQNFESDIKYWTQRLENVSPQIFASMHKPQLLGARKAIYIKREHYNRVEAVCKEIQSNPFHFILSIVFIYLSKRYRQNDLVIGLPILNRSKKVYKDTVGLFISMLPFRTEINNNETFTDILTTVRTLLKQDYRHQRLPLGEMKRIANLDLDSENYQNLFDLTLSYEKHDYSEHFEQTETICEPLYSGQQKTPLAIYVREFDNQSDVKIDFDYNLSYLDAETIEEIVTHFQKLFDDALENLEQNLDKPISQLSLIEPEIYWRLTQESLNSTKLLPTSETLVSVFEEIVSKYPQHIAVKCENTKLTYAELNRRANVLAHHLQQLGIKPETRVALCLERSEHMVVAILGVLKAGGTYVPLDLNYPASRLEFILEDSCASLLIIESSSCQLISTNINVLKWESIWGKIQNDANPSSPQVSLHPQHPAYIIYTSGSTGTPKGCVVTHGNVMRLMRSTEPWFGFNAFDVWTLFHSFAFDFSVWELWGALLYGGKVVIVPFWLSRSPEAFRELLTKENVTVLSQTPSAFGQIIRADKTSTGELALRYVIFGGEALNLESLRPWFERHSDQTPRLVNMYGITETTVHVTYRPITFKDLTVNTGSVIGETIPDLRIYLLDENLEPVPTGWTGEIFVAGAGVARGYFNRPGLTAERFIPNPFGKGRLYRSGDLGRWTKDGDLEYLGRIDNQVKIRGFRIELGEIQAPLASHPQLEEAFVTTYGEGEDKRIVAYYVSKQPPSTSELNEYLQSRLPNYMIPTAYISLDAFPLTVNGKINTSSLPKPNFNLSRHSQYVSPQNLQQEHLCTIWSEVLTIEQVGIDDNFFEIGGDSILAMQVVGQAQNQKIQISIKDIYENPTIRQLAALEQVSDVESKFYLAPSVTLLEEEDKKNLPQDVEDAYLISSLQAGMLYHSELHPGSAIFHDIFTFYLRLDHVEDAWQKAITDICQAHLILRTSFDWTKYSTPLQIVHQEVEIPLTIYDLRDKKNAYLEVKQWVELEKSNSFDVRRPPLFRFVIHRLSNSEISLTFSFHHAILDGWSVATLITQLLQRYIQHLKGQYEPLTTLPITYKDFIAQEKQAIANEEMRQFWQQYLSDMELSRVPRSKQTAASRQVERVAVKIDDNIAKALIRVANSAEVPLKTALLAAHLRVLSYITGKTEVITGNVLNGRLENVGSEKLLGLFLNTVPLRMKLAPSSWLSLLKAVFKVENKILPYRNFPLLEIQRVIDKRPLFDVGFNYTHFHVYEGILNLPQVEILNVEDFEETDFPLVAKFALIPGSSSLKLDLVYDVQEFDKTQIEQYGQYYTAALTALTTNPLAPFHSQSLMSDVEHKNWLLAANMDAVSNLSDHTLVSAFTNAAKQYSEKVALSFGNNSLTYTELEAHANRLAHYLKSKGVGSETLVGICLERSQELVVCILAILKAGGAYVPIDVNYPQERIDFILRDSGISLLLTQSSAISQISLSQTESKIEILVLEDIAPQLQNQSSAPVEVTILPEHPAYVIYTSGSTGIPKGCVVTHNNVIRLFKATESWYGFNSNDVWTLFHSYAFDFAVWELWGALLYGGRTVIVPYWTSRSPVDFLKLLQSEKVTVLNQTPSAFKQLVQVDTEAKLNLRYVIFGGEALEVQSLQPWFERYGNQTQLVNMYGITETTVHVTYRPISFSDVKDNCGSVIGQPIFDLKLYILDEYLEPVPVGVPGELYIGGAGVTRGYLHHPRLTAERFIPDIFAKTPNSRLYRSGDLARRLPNGDLEYLGRSDQQVKIRGFRIELGEIEAALMSHPQVKTAFATAYTESAGDARIVAYFVPHQEDDLIIVLRDFLSKKLPDYMMPSALIPLENIPLTPHGKVDRAALPTPNWTQNIKPYVAPRNEVEANICSLMAAVLKLEQVGVMDNFFDMGGDSIRVTQLVTRLQETYKTELPLPYVFQNGTPEGLAKLIEASEPNQTTTSISRVSRKKRVVNLSNEGSI</sequence>
<evidence type="ECO:0000256" key="1">
    <source>
        <dbReference type="ARBA" id="ARBA00001957"/>
    </source>
</evidence>
<dbReference type="SUPFAM" id="SSF52777">
    <property type="entry name" value="CoA-dependent acyltransferases"/>
    <property type="match status" value="4"/>
</dbReference>
<dbReference type="Pfam" id="PF00501">
    <property type="entry name" value="AMP-binding"/>
    <property type="match status" value="2"/>
</dbReference>
<protein>
    <submittedName>
        <fullName evidence="6">Pyoverdine synthetase D</fullName>
    </submittedName>
</protein>
<organism evidence="6 7">
    <name type="scientific">Dulcicalothrix desertica PCC 7102</name>
    <dbReference type="NCBI Taxonomy" id="232991"/>
    <lineage>
        <taxon>Bacteria</taxon>
        <taxon>Bacillati</taxon>
        <taxon>Cyanobacteriota</taxon>
        <taxon>Cyanophyceae</taxon>
        <taxon>Nostocales</taxon>
        <taxon>Calotrichaceae</taxon>
        <taxon>Dulcicalothrix</taxon>
    </lineage>
</organism>
<dbReference type="PROSITE" id="PS50075">
    <property type="entry name" value="CARRIER"/>
    <property type="match status" value="2"/>
</dbReference>
<evidence type="ECO:0000256" key="2">
    <source>
        <dbReference type="ARBA" id="ARBA00006432"/>
    </source>
</evidence>
<dbReference type="RefSeq" id="WP_127087117.1">
    <property type="nucleotide sequence ID" value="NZ_RSCL01000044.1"/>
</dbReference>
<evidence type="ECO:0000313" key="6">
    <source>
        <dbReference type="EMBL" id="RUS95011.1"/>
    </source>
</evidence>
<dbReference type="Gene3D" id="3.30.559.30">
    <property type="entry name" value="Nonribosomal peptide synthetase, condensation domain"/>
    <property type="match status" value="2"/>
</dbReference>
<feature type="domain" description="Carrier" evidence="5">
    <location>
        <begin position="976"/>
        <end position="1050"/>
    </location>
</feature>
<dbReference type="FunFam" id="2.30.38.10:FF:000001">
    <property type="entry name" value="Non-ribosomal peptide synthetase PvdI"/>
    <property type="match status" value="2"/>
</dbReference>
<dbReference type="InterPro" id="IPR009081">
    <property type="entry name" value="PP-bd_ACP"/>
</dbReference>
<dbReference type="GO" id="GO:0031177">
    <property type="term" value="F:phosphopantetheine binding"/>
    <property type="evidence" value="ECO:0007669"/>
    <property type="project" value="InterPro"/>
</dbReference>
<dbReference type="PANTHER" id="PTHR45527:SF14">
    <property type="entry name" value="PLIPASTATIN SYNTHASE SUBUNIT B"/>
    <property type="match status" value="1"/>
</dbReference>
<dbReference type="InterPro" id="IPR020806">
    <property type="entry name" value="PKS_PP-bd"/>
</dbReference>
<dbReference type="InterPro" id="IPR001242">
    <property type="entry name" value="Condensation_dom"/>
</dbReference>
<dbReference type="Proteomes" id="UP000271624">
    <property type="component" value="Unassembled WGS sequence"/>
</dbReference>
<dbReference type="NCBIfam" id="NF003417">
    <property type="entry name" value="PRK04813.1"/>
    <property type="match status" value="2"/>
</dbReference>
<evidence type="ECO:0000313" key="7">
    <source>
        <dbReference type="Proteomes" id="UP000271624"/>
    </source>
</evidence>
<dbReference type="SUPFAM" id="SSF56801">
    <property type="entry name" value="Acetyl-CoA synthetase-like"/>
    <property type="match status" value="2"/>
</dbReference>
<dbReference type="EMBL" id="RSCL01000044">
    <property type="protein sequence ID" value="RUS95011.1"/>
    <property type="molecule type" value="Genomic_DNA"/>
</dbReference>
<dbReference type="PROSITE" id="PS00012">
    <property type="entry name" value="PHOSPHOPANTETHEINE"/>
    <property type="match status" value="2"/>
</dbReference>
<dbReference type="InterPro" id="IPR000873">
    <property type="entry name" value="AMP-dep_synth/lig_dom"/>
</dbReference>
<dbReference type="GO" id="GO:0043041">
    <property type="term" value="P:amino acid activation for nonribosomal peptide biosynthetic process"/>
    <property type="evidence" value="ECO:0007669"/>
    <property type="project" value="TreeGrafter"/>
</dbReference>
<dbReference type="InterPro" id="IPR020845">
    <property type="entry name" value="AMP-binding_CS"/>
</dbReference>
<dbReference type="GO" id="GO:0005829">
    <property type="term" value="C:cytosol"/>
    <property type="evidence" value="ECO:0007669"/>
    <property type="project" value="TreeGrafter"/>
</dbReference>
<dbReference type="InterPro" id="IPR036736">
    <property type="entry name" value="ACP-like_sf"/>
</dbReference>
<dbReference type="InterPro" id="IPR045851">
    <property type="entry name" value="AMP-bd_C_sf"/>
</dbReference>
<dbReference type="Pfam" id="PF13193">
    <property type="entry name" value="AMP-binding_C"/>
    <property type="match status" value="2"/>
</dbReference>
<keyword evidence="7" id="KW-1185">Reference proteome</keyword>
<comment type="similarity">
    <text evidence="2">Belongs to the ATP-dependent AMP-binding enzyme family.</text>
</comment>
<reference evidence="6" key="1">
    <citation type="submission" date="2018-12" db="EMBL/GenBank/DDBJ databases">
        <authorList>
            <person name="Will S."/>
            <person name="Neumann-Schaal M."/>
            <person name="Henke P."/>
        </authorList>
    </citation>
    <scope>NUCLEOTIDE SEQUENCE</scope>
    <source>
        <strain evidence="6">PCC 7102</strain>
    </source>
</reference>